<name>A0AAV4WEK5_CAEEX</name>
<reference evidence="2 3" key="1">
    <citation type="submission" date="2021-06" db="EMBL/GenBank/DDBJ databases">
        <title>Caerostris extrusa draft genome.</title>
        <authorList>
            <person name="Kono N."/>
            <person name="Arakawa K."/>
        </authorList>
    </citation>
    <scope>NUCLEOTIDE SEQUENCE [LARGE SCALE GENOMIC DNA]</scope>
</reference>
<protein>
    <submittedName>
        <fullName evidence="2">Uncharacterized protein</fullName>
    </submittedName>
</protein>
<accession>A0AAV4WEK5</accession>
<comment type="caution">
    <text evidence="2">The sequence shown here is derived from an EMBL/GenBank/DDBJ whole genome shotgun (WGS) entry which is preliminary data.</text>
</comment>
<evidence type="ECO:0000313" key="2">
    <source>
        <dbReference type="EMBL" id="GIY81222.1"/>
    </source>
</evidence>
<dbReference type="EMBL" id="BPLR01016098">
    <property type="protein sequence ID" value="GIY81222.1"/>
    <property type="molecule type" value="Genomic_DNA"/>
</dbReference>
<dbReference type="Proteomes" id="UP001054945">
    <property type="component" value="Unassembled WGS sequence"/>
</dbReference>
<evidence type="ECO:0000313" key="3">
    <source>
        <dbReference type="Proteomes" id="UP001054945"/>
    </source>
</evidence>
<evidence type="ECO:0000256" key="1">
    <source>
        <dbReference type="SAM" id="MobiDB-lite"/>
    </source>
</evidence>
<dbReference type="AlphaFoldDB" id="A0AAV4WEK5"/>
<proteinExistence type="predicted"/>
<organism evidence="2 3">
    <name type="scientific">Caerostris extrusa</name>
    <name type="common">Bark spider</name>
    <name type="synonym">Caerostris bankana</name>
    <dbReference type="NCBI Taxonomy" id="172846"/>
    <lineage>
        <taxon>Eukaryota</taxon>
        <taxon>Metazoa</taxon>
        <taxon>Ecdysozoa</taxon>
        <taxon>Arthropoda</taxon>
        <taxon>Chelicerata</taxon>
        <taxon>Arachnida</taxon>
        <taxon>Araneae</taxon>
        <taxon>Araneomorphae</taxon>
        <taxon>Entelegynae</taxon>
        <taxon>Araneoidea</taxon>
        <taxon>Araneidae</taxon>
        <taxon>Caerostris</taxon>
    </lineage>
</organism>
<keyword evidence="3" id="KW-1185">Reference proteome</keyword>
<sequence>MDHFIKNSTEQGVFLSRFAIYRKEWPCLDGPYFNRTMSSPATKFCEAREKGNDRKVNDRNPSLARSIFPAPRAAEERGGPRKQAASFPHRFASSPPSGFRSFLPSTEMSRQKHSPRYDPELTPSGSSTSRKNSDHPGFSWETWEPSWVIDKLLTITLSDFDGLCAVGGKCFQYC</sequence>
<feature type="compositionally biased region" description="Basic and acidic residues" evidence="1">
    <location>
        <begin position="48"/>
        <end position="58"/>
    </location>
</feature>
<feature type="region of interest" description="Disordered" evidence="1">
    <location>
        <begin position="48"/>
        <end position="137"/>
    </location>
</feature>
<gene>
    <name evidence="2" type="ORF">CEXT_474041</name>
</gene>